<dbReference type="Proteomes" id="UP000000653">
    <property type="component" value="Chromosome"/>
</dbReference>
<dbReference type="InterPro" id="IPR007553">
    <property type="entry name" value="2-thiour_desulf"/>
</dbReference>
<dbReference type="KEGG" id="pau:PA14_61610"/>
<dbReference type="PANTHER" id="PTHR30087">
    <property type="entry name" value="INNER MEMBRANE PROTEIN"/>
    <property type="match status" value="1"/>
</dbReference>
<feature type="domain" description="DUF1722" evidence="1">
    <location>
        <begin position="194"/>
        <end position="310"/>
    </location>
</feature>
<dbReference type="PANTHER" id="PTHR30087:SF0">
    <property type="entry name" value="INNER MEMBRANE PROTEIN"/>
    <property type="match status" value="1"/>
</dbReference>
<dbReference type="InterPro" id="IPR013560">
    <property type="entry name" value="DUF1722"/>
</dbReference>
<name>A0A0H2ZGK1_PSEAB</name>
<protein>
    <recommendedName>
        <fullName evidence="1">DUF1722 domain-containing protein</fullName>
    </recommendedName>
</protein>
<dbReference type="PIRSF" id="PIRSF037004">
    <property type="entry name" value="UCP037004"/>
    <property type="match status" value="1"/>
</dbReference>
<proteinExistence type="predicted"/>
<evidence type="ECO:0000313" key="3">
    <source>
        <dbReference type="Proteomes" id="UP000000653"/>
    </source>
</evidence>
<gene>
    <name evidence="2" type="ordered locus">PA14_61610</name>
</gene>
<organism evidence="2 3">
    <name type="scientific">Pseudomonas aeruginosa (strain UCBPP-PA14)</name>
    <dbReference type="NCBI Taxonomy" id="208963"/>
    <lineage>
        <taxon>Bacteria</taxon>
        <taxon>Pseudomonadati</taxon>
        <taxon>Pseudomonadota</taxon>
        <taxon>Gammaproteobacteria</taxon>
        <taxon>Pseudomonadales</taxon>
        <taxon>Pseudomonadaceae</taxon>
        <taxon>Pseudomonas</taxon>
    </lineage>
</organism>
<dbReference type="BioCyc" id="PAER208963:G1G74-5209-MONOMER"/>
<evidence type="ECO:0000313" key="2">
    <source>
        <dbReference type="EMBL" id="ABJ14039.1"/>
    </source>
</evidence>
<dbReference type="Pfam" id="PF08349">
    <property type="entry name" value="DUF1722"/>
    <property type="match status" value="1"/>
</dbReference>
<sequence>MHESHPPSLTPRLGISACLLGKPVRFNGGHKRSALCEELARHVEFVSFCPEQAIGLGTPRPAIRLEGTPEAAEARSRDGLAVGGALAEYARRVAQRADTLDGFIFMQRSPSCGLQRVKLYPEGGGAPRAEGRGRFAAALCEALPELPVEEEGRLHDPVLRENFLTRVFAHAHWQALCQRGLSHSAIVAFHSRYKYQLLAHSPEHYRSLGRLLGEAGHYQPEALGTRYFGELMQGLRRCATRGSHGNVLLHLSGYLKRDLVAEDRRELRELIEQYRHGSVPLVVPLTLLKHHFRRHPHAYIAQQTYLQPHPTELGLRNAL</sequence>
<accession>A0A0H2ZGK1</accession>
<dbReference type="InterPro" id="IPR017087">
    <property type="entry name" value="UCP037004"/>
</dbReference>
<dbReference type="Pfam" id="PF04463">
    <property type="entry name" value="2-thiour_desulf"/>
    <property type="match status" value="1"/>
</dbReference>
<dbReference type="AlphaFoldDB" id="A0A0H2ZGK1"/>
<dbReference type="HOGENOM" id="CLU_076318_0_0_6"/>
<evidence type="ECO:0000259" key="1">
    <source>
        <dbReference type="Pfam" id="PF08349"/>
    </source>
</evidence>
<reference evidence="2 3" key="1">
    <citation type="journal article" date="2006" name="Genome Biol.">
        <title>Genomic analysis reveals that Pseudomonas aeruginosa virulence is combinatorial.</title>
        <authorList>
            <person name="Lee D.G."/>
            <person name="Urbach J.M."/>
            <person name="Wu G."/>
            <person name="Liberati N.T."/>
            <person name="Feinbaum R.L."/>
            <person name="Miyata S."/>
            <person name="Diggins L.T."/>
            <person name="He J."/>
            <person name="Saucier M."/>
            <person name="Deziel E."/>
            <person name="Friedman L."/>
            <person name="Li L."/>
            <person name="Grills G."/>
            <person name="Montgomery K."/>
            <person name="Kucherlapati R."/>
            <person name="Rahme L.G."/>
            <person name="Ausubel F.M."/>
        </authorList>
    </citation>
    <scope>NUCLEOTIDE SEQUENCE [LARGE SCALE GENOMIC DNA]</scope>
    <source>
        <strain evidence="2 3">UCBPP-PA14</strain>
    </source>
</reference>
<dbReference type="RefSeq" id="WP_003141622.1">
    <property type="nucleotide sequence ID" value="NC_008463.1"/>
</dbReference>
<dbReference type="EMBL" id="CP000438">
    <property type="protein sequence ID" value="ABJ14039.1"/>
    <property type="molecule type" value="Genomic_DNA"/>
</dbReference>